<reference evidence="5" key="2">
    <citation type="submission" date="2023-11" db="EMBL/GenBank/DDBJ databases">
        <title>MicrobeMod: A computational toolkit for identifying prokaryotic methylation and restriction-modification with nanopore sequencing.</title>
        <authorList>
            <person name="Crits-Christoph A."/>
            <person name="Kang S.C."/>
            <person name="Lee H."/>
            <person name="Ostrov N."/>
        </authorList>
    </citation>
    <scope>NUCLEOTIDE SEQUENCE</scope>
    <source>
        <strain evidence="5">ATCC 51242</strain>
    </source>
</reference>
<dbReference type="Pfam" id="PF07228">
    <property type="entry name" value="SpoIIE"/>
    <property type="match status" value="1"/>
</dbReference>
<dbReference type="Gene3D" id="3.60.40.10">
    <property type="entry name" value="PPM-type phosphatase domain"/>
    <property type="match status" value="1"/>
</dbReference>
<evidence type="ECO:0000313" key="6">
    <source>
        <dbReference type="Proteomes" id="UP000025229"/>
    </source>
</evidence>
<dbReference type="eggNOG" id="COG5002">
    <property type="taxonomic scope" value="Bacteria"/>
</dbReference>
<dbReference type="SMART" id="SM00091">
    <property type="entry name" value="PAS"/>
    <property type="match status" value="1"/>
</dbReference>
<dbReference type="PANTHER" id="PTHR43156">
    <property type="entry name" value="STAGE II SPORULATION PROTEIN E-RELATED"/>
    <property type="match status" value="1"/>
</dbReference>
<dbReference type="InterPro" id="IPR001932">
    <property type="entry name" value="PPM-type_phosphatase-like_dom"/>
</dbReference>
<dbReference type="SMART" id="SM00331">
    <property type="entry name" value="PP2C_SIG"/>
    <property type="match status" value="1"/>
</dbReference>
<evidence type="ECO:0000313" key="5">
    <source>
        <dbReference type="EMBL" id="MDX5894313.1"/>
    </source>
</evidence>
<gene>
    <name evidence="4" type="ORF">RradSPS_1625</name>
    <name evidence="5" type="ORF">SIL72_09780</name>
</gene>
<accession>A0A023X3H7</accession>
<dbReference type="GO" id="GO:0016791">
    <property type="term" value="F:phosphatase activity"/>
    <property type="evidence" value="ECO:0007669"/>
    <property type="project" value="TreeGrafter"/>
</dbReference>
<dbReference type="OrthoDB" id="5241041at2"/>
<dbReference type="RefSeq" id="WP_051589586.1">
    <property type="nucleotide sequence ID" value="NZ_CP007514.1"/>
</dbReference>
<dbReference type="AlphaFoldDB" id="A0A023X3H7"/>
<reference evidence="4 6" key="1">
    <citation type="submission" date="2014-03" db="EMBL/GenBank/DDBJ databases">
        <title>Complete genome sequence of the Radio-Resistant Rubrobacter radiotolerans RSPS-4.</title>
        <authorList>
            <person name="Egas C.C."/>
            <person name="Barroso C.C."/>
            <person name="Froufe H.J.C."/>
            <person name="Pacheco J.J."/>
            <person name="Albuquerque L.L."/>
            <person name="da Costa M.M.S."/>
        </authorList>
    </citation>
    <scope>NUCLEOTIDE SEQUENCE [LARGE SCALE GENOMIC DNA]</scope>
    <source>
        <strain evidence="4 6">RSPS-4</strain>
    </source>
</reference>
<dbReference type="EMBL" id="JAWXXX010000001">
    <property type="protein sequence ID" value="MDX5894313.1"/>
    <property type="molecule type" value="Genomic_DNA"/>
</dbReference>
<dbReference type="eggNOG" id="COG2208">
    <property type="taxonomic scope" value="Bacteria"/>
</dbReference>
<proteinExistence type="predicted"/>
<dbReference type="Pfam" id="PF08448">
    <property type="entry name" value="PAS_4"/>
    <property type="match status" value="1"/>
</dbReference>
<feature type="domain" description="PAS" evidence="2">
    <location>
        <begin position="15"/>
        <end position="79"/>
    </location>
</feature>
<dbReference type="SUPFAM" id="SSF55785">
    <property type="entry name" value="PYP-like sensor domain (PAS domain)"/>
    <property type="match status" value="1"/>
</dbReference>
<dbReference type="HOGENOM" id="CLU_672301_0_0_11"/>
<keyword evidence="1" id="KW-0378">Hydrolase</keyword>
<dbReference type="EMBL" id="CP007514">
    <property type="protein sequence ID" value="AHY46908.1"/>
    <property type="molecule type" value="Genomic_DNA"/>
</dbReference>
<feature type="domain" description="PPM-type phosphatase" evidence="3">
    <location>
        <begin position="158"/>
        <end position="376"/>
    </location>
</feature>
<evidence type="ECO:0000259" key="2">
    <source>
        <dbReference type="SMART" id="SM00091"/>
    </source>
</evidence>
<evidence type="ECO:0000313" key="4">
    <source>
        <dbReference type="EMBL" id="AHY46908.1"/>
    </source>
</evidence>
<dbReference type="STRING" id="42256.RradSPS_1625"/>
<dbReference type="InterPro" id="IPR052016">
    <property type="entry name" value="Bact_Sigma-Reg"/>
</dbReference>
<dbReference type="Gene3D" id="3.30.450.20">
    <property type="entry name" value="PAS domain"/>
    <property type="match status" value="1"/>
</dbReference>
<keyword evidence="6" id="KW-1185">Reference proteome</keyword>
<dbReference type="InterPro" id="IPR013656">
    <property type="entry name" value="PAS_4"/>
</dbReference>
<dbReference type="InterPro" id="IPR036457">
    <property type="entry name" value="PPM-type-like_dom_sf"/>
</dbReference>
<dbReference type="SUPFAM" id="SSF81606">
    <property type="entry name" value="PP2C-like"/>
    <property type="match status" value="1"/>
</dbReference>
<name>A0A023X3H7_RUBRA</name>
<dbReference type="CDD" id="cd00130">
    <property type="entry name" value="PAS"/>
    <property type="match status" value="1"/>
</dbReference>
<dbReference type="PANTHER" id="PTHR43156:SF2">
    <property type="entry name" value="STAGE II SPORULATION PROTEIN E"/>
    <property type="match status" value="1"/>
</dbReference>
<evidence type="ECO:0000256" key="1">
    <source>
        <dbReference type="ARBA" id="ARBA00022801"/>
    </source>
</evidence>
<dbReference type="Proteomes" id="UP000025229">
    <property type="component" value="Chromosome"/>
</dbReference>
<dbReference type="InterPro" id="IPR035965">
    <property type="entry name" value="PAS-like_dom_sf"/>
</dbReference>
<protein>
    <submittedName>
        <fullName evidence="5">SpoIIE family protein phosphatase</fullName>
    </submittedName>
    <submittedName>
        <fullName evidence="4">Stage II sporulation protein E (SpoIIE)</fullName>
    </submittedName>
</protein>
<dbReference type="KEGG" id="rrd:RradSPS_1625"/>
<evidence type="ECO:0000259" key="3">
    <source>
        <dbReference type="SMART" id="SM00331"/>
    </source>
</evidence>
<sequence>MSSGPGESNRPEAAIRLSGVLDNLSDPFALLDASWRFSYLNPAACEVLGGEDLIGEKVWERFPAAVGSELNLKLLQARETGRAAEMMLRPREFGLNTDAWYNLRAYPVPEGIAVIAWDATAARRIEEEREELLQSCKEVSEVLQRALLPPSLPRIPGAELGAAYVAVGEAVEVGGDFYDVFAIEDDGWALVVGDVTGKGPEAASLTSFVRYTVRAAAMRIKHPRDVLEALNREVLRQTAGERLFTAVYAELELVGRGEAVVRLACAGHPSPLVARTTGEVEWLPETGMILGETERPGFSTHEFVLGAGDSMVFYTDGVTEARNAAGEFFGEERLLTLVGRLAGASAGEIASAIEERALGFQDGRARDDIAVLVLKLQG</sequence>
<dbReference type="InterPro" id="IPR000014">
    <property type="entry name" value="PAS"/>
</dbReference>
<dbReference type="Proteomes" id="UP001281130">
    <property type="component" value="Unassembled WGS sequence"/>
</dbReference>
<organism evidence="4 6">
    <name type="scientific">Rubrobacter radiotolerans</name>
    <name type="common">Arthrobacter radiotolerans</name>
    <dbReference type="NCBI Taxonomy" id="42256"/>
    <lineage>
        <taxon>Bacteria</taxon>
        <taxon>Bacillati</taxon>
        <taxon>Actinomycetota</taxon>
        <taxon>Rubrobacteria</taxon>
        <taxon>Rubrobacterales</taxon>
        <taxon>Rubrobacteraceae</taxon>
        <taxon>Rubrobacter</taxon>
    </lineage>
</organism>